<dbReference type="Proteomes" id="UP001218362">
    <property type="component" value="Chromosome"/>
</dbReference>
<proteinExistence type="predicted"/>
<reference evidence="2" key="1">
    <citation type="submission" date="2023-03" db="EMBL/GenBank/DDBJ databases">
        <title>Andean soil-derived lignocellulolytic bacterial consortium as a source of novel taxa and putative plastic-active enzymes.</title>
        <authorList>
            <person name="Diaz-Garcia L."/>
            <person name="Chuvochina M."/>
            <person name="Feuerriegel G."/>
            <person name="Bunk B."/>
            <person name="Sproer C."/>
            <person name="Streit W.R."/>
            <person name="Rodriguez L.M."/>
            <person name="Overmann J."/>
            <person name="Jimenez D.J."/>
        </authorList>
    </citation>
    <scope>NUCLEOTIDE SEQUENCE</scope>
    <source>
        <strain evidence="2">MAG 26</strain>
    </source>
</reference>
<evidence type="ECO:0000256" key="1">
    <source>
        <dbReference type="SAM" id="SignalP"/>
    </source>
</evidence>
<evidence type="ECO:0000313" key="3">
    <source>
        <dbReference type="Proteomes" id="UP001218362"/>
    </source>
</evidence>
<dbReference type="AlphaFoldDB" id="A0AAJ6BPG9"/>
<gene>
    <name evidence="2" type="ORF">P0Y56_06675</name>
</gene>
<name>A0AAJ6BPG9_9SPHN</name>
<keyword evidence="1" id="KW-0732">Signal</keyword>
<organism evidence="2 3">
    <name type="scientific">Candidatus Andeanibacterium colombiense</name>
    <dbReference type="NCBI Taxonomy" id="3121345"/>
    <lineage>
        <taxon>Bacteria</taxon>
        <taxon>Pseudomonadati</taxon>
        <taxon>Pseudomonadota</taxon>
        <taxon>Alphaproteobacteria</taxon>
        <taxon>Sphingomonadales</taxon>
        <taxon>Sphingomonadaceae</taxon>
        <taxon>Candidatus Andeanibacterium</taxon>
    </lineage>
</organism>
<evidence type="ECO:0000313" key="2">
    <source>
        <dbReference type="EMBL" id="WEK47977.1"/>
    </source>
</evidence>
<protein>
    <recommendedName>
        <fullName evidence="4">YbjN domain-containing protein</fullName>
    </recommendedName>
</protein>
<sequence>MNLAPNFIARRLSDVLAASLALLALAAAPAHAATVAGSKVGTALVSANDVQSVIDYLATKGDKMESGKNDAGNPVLTESNNYYTVLFYCEDDHSKCDAIEFRACYSDYSEADLEKVNAVSRDYFFGKSYLDADGNACIELPIATGVKGIGYEALDLSYEAFLGFTDTAEDYFGPSSS</sequence>
<accession>A0AAJ6BPG9</accession>
<evidence type="ECO:0008006" key="4">
    <source>
        <dbReference type="Google" id="ProtNLM"/>
    </source>
</evidence>
<feature type="signal peptide" evidence="1">
    <location>
        <begin position="1"/>
        <end position="32"/>
    </location>
</feature>
<feature type="chain" id="PRO_5042474316" description="YbjN domain-containing protein" evidence="1">
    <location>
        <begin position="33"/>
        <end position="177"/>
    </location>
</feature>
<dbReference type="EMBL" id="CP119316">
    <property type="protein sequence ID" value="WEK47977.1"/>
    <property type="molecule type" value="Genomic_DNA"/>
</dbReference>
<dbReference type="KEGG" id="acob:P0Y56_06675"/>